<comment type="caution">
    <text evidence="1">The sequence shown here is derived from an EMBL/GenBank/DDBJ whole genome shotgun (WGS) entry which is preliminary data.</text>
</comment>
<organism evidence="1 2">
    <name type="scientific">Haloferula chungangensis</name>
    <dbReference type="NCBI Taxonomy" id="1048331"/>
    <lineage>
        <taxon>Bacteria</taxon>
        <taxon>Pseudomonadati</taxon>
        <taxon>Verrucomicrobiota</taxon>
        <taxon>Verrucomicrobiia</taxon>
        <taxon>Verrucomicrobiales</taxon>
        <taxon>Verrucomicrobiaceae</taxon>
        <taxon>Haloferula</taxon>
    </lineage>
</organism>
<dbReference type="RefSeq" id="WP_379713862.1">
    <property type="nucleotide sequence ID" value="NZ_JBHTBS010000008.1"/>
</dbReference>
<dbReference type="SUPFAM" id="SSF51658">
    <property type="entry name" value="Xylose isomerase-like"/>
    <property type="match status" value="1"/>
</dbReference>
<proteinExistence type="predicted"/>
<dbReference type="InterPro" id="IPR036237">
    <property type="entry name" value="Xyl_isomerase-like_sf"/>
</dbReference>
<evidence type="ECO:0008006" key="3">
    <source>
        <dbReference type="Google" id="ProtNLM"/>
    </source>
</evidence>
<accession>A0ABW2L9P6</accession>
<gene>
    <name evidence="1" type="ORF">ACFQY0_14915</name>
</gene>
<sequence length="340" mass="36530">MEKDITLIAPVELGFVPTHAKFVGGLVPDADGRLPRSESGGFVVVEAVREVLERSRVKVDMVQVPIFPGTHPEEYPAQILALRELGLKVHLVIMLGGVDPMDPADEDATIAQLLPTLKIAKELGITHLASTSIEGWMVPGATPKRGADFDAVVAQTVKVHARAYHEAGLEDSSVSVWDIEFLRPGEFQTFTDLGKLWSWVQKANEEIGKPFFRCLVDAAHCGDSALDIPTNEKLISEIAAAGGLGMMHASAKTTRGCLSTDDGWVAALLGAGGRSGALSQVSVEMFHHEDEALVALRQLDPGHGVDTLDGRDYTQVVADGLASVARILNNYVNRGWMPKA</sequence>
<evidence type="ECO:0000313" key="2">
    <source>
        <dbReference type="Proteomes" id="UP001596472"/>
    </source>
</evidence>
<keyword evidence="2" id="KW-1185">Reference proteome</keyword>
<dbReference type="Proteomes" id="UP001596472">
    <property type="component" value="Unassembled WGS sequence"/>
</dbReference>
<protein>
    <recommendedName>
        <fullName evidence="3">Xylose isomerase-like TIM barrel domain-containing protein</fullName>
    </recommendedName>
</protein>
<evidence type="ECO:0000313" key="1">
    <source>
        <dbReference type="EMBL" id="MFC7338484.1"/>
    </source>
</evidence>
<name>A0ABW2L9P6_9BACT</name>
<dbReference type="EMBL" id="JBHTBS010000008">
    <property type="protein sequence ID" value="MFC7338484.1"/>
    <property type="molecule type" value="Genomic_DNA"/>
</dbReference>
<reference evidence="2" key="1">
    <citation type="journal article" date="2019" name="Int. J. Syst. Evol. Microbiol.">
        <title>The Global Catalogue of Microorganisms (GCM) 10K type strain sequencing project: providing services to taxonomists for standard genome sequencing and annotation.</title>
        <authorList>
            <consortium name="The Broad Institute Genomics Platform"/>
            <consortium name="The Broad Institute Genome Sequencing Center for Infectious Disease"/>
            <person name="Wu L."/>
            <person name="Ma J."/>
        </authorList>
    </citation>
    <scope>NUCLEOTIDE SEQUENCE [LARGE SCALE GENOMIC DNA]</scope>
    <source>
        <strain evidence="2">CGMCC 4.1467</strain>
    </source>
</reference>
<dbReference type="Gene3D" id="3.20.20.150">
    <property type="entry name" value="Divalent-metal-dependent TIM barrel enzymes"/>
    <property type="match status" value="1"/>
</dbReference>